<gene>
    <name evidence="11" type="ORF">SAMN02745887_01661</name>
</gene>
<dbReference type="InterPro" id="IPR007533">
    <property type="entry name" value="Cyt_c_oxidase_assmbl_CtaG"/>
</dbReference>
<dbReference type="AlphaFoldDB" id="A0A1K2HFT1"/>
<dbReference type="Gene3D" id="2.60.370.10">
    <property type="entry name" value="Ctag/Cox11"/>
    <property type="match status" value="1"/>
</dbReference>
<protein>
    <recommendedName>
        <fullName evidence="4">Cytochrome c oxidase assembly protein CtaG</fullName>
    </recommendedName>
</protein>
<feature type="transmembrane region" description="Helical" evidence="10">
    <location>
        <begin position="14"/>
        <end position="36"/>
    </location>
</feature>
<evidence type="ECO:0000256" key="3">
    <source>
        <dbReference type="ARBA" id="ARBA00009620"/>
    </source>
</evidence>
<evidence type="ECO:0000256" key="2">
    <source>
        <dbReference type="ARBA" id="ARBA00004382"/>
    </source>
</evidence>
<reference evidence="11 12" key="1">
    <citation type="submission" date="2016-11" db="EMBL/GenBank/DDBJ databases">
        <authorList>
            <person name="Jaros S."/>
            <person name="Januszkiewicz K."/>
            <person name="Wedrychowicz H."/>
        </authorList>
    </citation>
    <scope>NUCLEOTIDE SEQUENCE [LARGE SCALE GENOMIC DNA]</scope>
    <source>
        <strain evidence="11 12">DSM 18899</strain>
    </source>
</reference>
<dbReference type="SUPFAM" id="SSF110111">
    <property type="entry name" value="Ctag/Cox11"/>
    <property type="match status" value="1"/>
</dbReference>
<organism evidence="11 12">
    <name type="scientific">Chitinimonas taiwanensis DSM 18899</name>
    <dbReference type="NCBI Taxonomy" id="1121279"/>
    <lineage>
        <taxon>Bacteria</taxon>
        <taxon>Pseudomonadati</taxon>
        <taxon>Pseudomonadota</taxon>
        <taxon>Betaproteobacteria</taxon>
        <taxon>Neisseriales</taxon>
        <taxon>Chitinibacteraceae</taxon>
        <taxon>Chitinimonas</taxon>
    </lineage>
</organism>
<dbReference type="PANTHER" id="PTHR21320:SF3">
    <property type="entry name" value="CYTOCHROME C OXIDASE ASSEMBLY PROTEIN COX11, MITOCHONDRIAL-RELATED"/>
    <property type="match status" value="1"/>
</dbReference>
<dbReference type="Pfam" id="PF04442">
    <property type="entry name" value="CtaG_Cox11"/>
    <property type="match status" value="1"/>
</dbReference>
<keyword evidence="12" id="KW-1185">Reference proteome</keyword>
<dbReference type="GO" id="GO:0005886">
    <property type="term" value="C:plasma membrane"/>
    <property type="evidence" value="ECO:0007669"/>
    <property type="project" value="UniProtKB-SubCell"/>
</dbReference>
<dbReference type="STRING" id="1121279.SAMN02745887_01661"/>
<evidence type="ECO:0000256" key="1">
    <source>
        <dbReference type="ARBA" id="ARBA00004007"/>
    </source>
</evidence>
<dbReference type="PANTHER" id="PTHR21320">
    <property type="entry name" value="CYTOCHROME C OXIDASE ASSEMBLY PROTEIN COX11-RELATED"/>
    <property type="match status" value="1"/>
</dbReference>
<evidence type="ECO:0000256" key="7">
    <source>
        <dbReference type="ARBA" id="ARBA00022989"/>
    </source>
</evidence>
<dbReference type="Proteomes" id="UP000186513">
    <property type="component" value="Unassembled WGS sequence"/>
</dbReference>
<evidence type="ECO:0000313" key="11">
    <source>
        <dbReference type="EMBL" id="SFZ75644.1"/>
    </source>
</evidence>
<keyword evidence="6" id="KW-0735">Signal-anchor</keyword>
<dbReference type="OrthoDB" id="9804841at2"/>
<dbReference type="PIRSF" id="PIRSF005413">
    <property type="entry name" value="COX11"/>
    <property type="match status" value="1"/>
</dbReference>
<comment type="similarity">
    <text evidence="3">Belongs to the COX11/CtaG family.</text>
</comment>
<dbReference type="EMBL" id="FPKR01000006">
    <property type="protein sequence ID" value="SFZ75644.1"/>
    <property type="molecule type" value="Genomic_DNA"/>
</dbReference>
<evidence type="ECO:0000256" key="10">
    <source>
        <dbReference type="SAM" id="Phobius"/>
    </source>
</evidence>
<evidence type="ECO:0000256" key="6">
    <source>
        <dbReference type="ARBA" id="ARBA00022968"/>
    </source>
</evidence>
<evidence type="ECO:0000256" key="4">
    <source>
        <dbReference type="ARBA" id="ARBA00015384"/>
    </source>
</evidence>
<keyword evidence="7 10" id="KW-1133">Transmembrane helix</keyword>
<keyword evidence="9 10" id="KW-0472">Membrane</keyword>
<comment type="subcellular location">
    <subcellularLocation>
        <location evidence="2">Cell inner membrane</location>
        <topology evidence="2">Single-pass type II membrane protein</topology>
        <orientation evidence="2">Periplasmic side</orientation>
    </subcellularLocation>
</comment>
<keyword evidence="5 10" id="KW-0812">Transmembrane</keyword>
<sequence>MDAASEVRADNRRLLAKLLVVAVGMFGFGFALVPFYEKICQVTGINNLFRPDTVVNTQVDQQRLVTVQFDANLRSELPWRFAPEQRVMQVHPGQLVQVVYDIENTGSRPIVGQAIPSYGPTRAAEFFSKLECFCFAQQTFQSGEKRRMPVVFVIDPALPADIHTITLSYSFFEVAGTAAAAKPQS</sequence>
<dbReference type="NCBIfam" id="NF003465">
    <property type="entry name" value="PRK05089.1"/>
    <property type="match status" value="1"/>
</dbReference>
<evidence type="ECO:0000256" key="5">
    <source>
        <dbReference type="ARBA" id="ARBA00022692"/>
    </source>
</evidence>
<proteinExistence type="inferred from homology"/>
<name>A0A1K2HFT1_9NEIS</name>
<accession>A0A1K2HFT1</accession>
<keyword evidence="8" id="KW-0186">Copper</keyword>
<evidence type="ECO:0000313" key="12">
    <source>
        <dbReference type="Proteomes" id="UP000186513"/>
    </source>
</evidence>
<evidence type="ECO:0000256" key="8">
    <source>
        <dbReference type="ARBA" id="ARBA00023008"/>
    </source>
</evidence>
<comment type="function">
    <text evidence="1">Exerts its effect at some terminal stage of cytochrome c oxidase synthesis, probably by being involved in the insertion of the copper B into subunit I.</text>
</comment>
<dbReference type="GO" id="GO:0005507">
    <property type="term" value="F:copper ion binding"/>
    <property type="evidence" value="ECO:0007669"/>
    <property type="project" value="InterPro"/>
</dbReference>
<dbReference type="InterPro" id="IPR023471">
    <property type="entry name" value="CtaG/Cox11_dom_sf"/>
</dbReference>
<evidence type="ECO:0000256" key="9">
    <source>
        <dbReference type="ARBA" id="ARBA00023136"/>
    </source>
</evidence>